<reference evidence="2" key="1">
    <citation type="submission" date="2013-12" db="EMBL/GenBank/DDBJ databases">
        <title>A Varibaculum cambriense genome reconstructed from a premature infant gut community with otherwise low bacterial novelty that shifts toward anaerobic metabolism during the third week of life.</title>
        <authorList>
            <person name="Brown C.T."/>
            <person name="Sharon I."/>
            <person name="Thomas B.C."/>
            <person name="Castelle C.J."/>
            <person name="Morowitz M.J."/>
            <person name="Banfield J.F."/>
        </authorList>
    </citation>
    <scope>NUCLEOTIDE SEQUENCE</scope>
</reference>
<feature type="domain" description="DUF1846" evidence="1">
    <location>
        <begin position="1"/>
        <end position="74"/>
    </location>
</feature>
<dbReference type="EMBL" id="AZMM01002309">
    <property type="protein sequence ID" value="ETJ43679.1"/>
    <property type="molecule type" value="Genomic_DNA"/>
</dbReference>
<dbReference type="Pfam" id="PF08903">
    <property type="entry name" value="DUF1846"/>
    <property type="match status" value="1"/>
</dbReference>
<evidence type="ECO:0000313" key="2">
    <source>
        <dbReference type="EMBL" id="ETJ43679.1"/>
    </source>
</evidence>
<sequence>VVITQWTDDNRQAKSLKRKLERLGIKVYRHFPIPGYPNDVARIVSEHGYGRNEYIETERDLVVVSAPGPVSGKM</sequence>
<name>W1YR72_9ZZZZ</name>
<feature type="non-terminal residue" evidence="2">
    <location>
        <position position="74"/>
    </location>
</feature>
<dbReference type="Gene3D" id="3.10.630.10">
    <property type="entry name" value="dip2346 domain like"/>
    <property type="match status" value="1"/>
</dbReference>
<dbReference type="InterPro" id="IPR048496">
    <property type="entry name" value="DUF1846_N"/>
</dbReference>
<feature type="non-terminal residue" evidence="2">
    <location>
        <position position="1"/>
    </location>
</feature>
<proteinExistence type="predicted"/>
<organism evidence="2">
    <name type="scientific">human gut metagenome</name>
    <dbReference type="NCBI Taxonomy" id="408170"/>
    <lineage>
        <taxon>unclassified sequences</taxon>
        <taxon>metagenomes</taxon>
        <taxon>organismal metagenomes</taxon>
    </lineage>
</organism>
<accession>W1YR72</accession>
<evidence type="ECO:0000259" key="1">
    <source>
        <dbReference type="Pfam" id="PF08903"/>
    </source>
</evidence>
<dbReference type="AlphaFoldDB" id="W1YR72"/>
<comment type="caution">
    <text evidence="2">The sequence shown here is derived from an EMBL/GenBank/DDBJ whole genome shotgun (WGS) entry which is preliminary data.</text>
</comment>
<gene>
    <name evidence="2" type="ORF">Q604_UNBC02309G0001</name>
</gene>
<protein>
    <recommendedName>
        <fullName evidence="1">DUF1846 domain-containing protein</fullName>
    </recommendedName>
</protein>